<feature type="transmembrane region" description="Helical" evidence="7">
    <location>
        <begin position="43"/>
        <end position="61"/>
    </location>
</feature>
<keyword evidence="7" id="KW-0997">Cell inner membrane</keyword>
<dbReference type="AlphaFoldDB" id="A0A4Y8ZYY2"/>
<keyword evidence="4 7" id="KW-0812">Transmembrane</keyword>
<dbReference type="PRINTS" id="PR01837">
    <property type="entry name" value="MGTCSAPBPROT"/>
</dbReference>
<keyword evidence="5 7" id="KW-1133">Transmembrane helix</keyword>
<comment type="caution">
    <text evidence="9">The sequence shown here is derived from an EMBL/GenBank/DDBJ whole genome shotgun (WGS) entry which is preliminary data.</text>
</comment>
<evidence type="ECO:0000256" key="4">
    <source>
        <dbReference type="ARBA" id="ARBA00022692"/>
    </source>
</evidence>
<comment type="similarity">
    <text evidence="2 7">Belongs to the MgtC/SapB family.</text>
</comment>
<proteinExistence type="inferred from homology"/>
<dbReference type="Pfam" id="PF02308">
    <property type="entry name" value="MgtC"/>
    <property type="match status" value="1"/>
</dbReference>
<evidence type="ECO:0000313" key="10">
    <source>
        <dbReference type="Proteomes" id="UP000298213"/>
    </source>
</evidence>
<evidence type="ECO:0000256" key="7">
    <source>
        <dbReference type="RuleBase" id="RU365041"/>
    </source>
</evidence>
<evidence type="ECO:0000259" key="8">
    <source>
        <dbReference type="Pfam" id="PF02308"/>
    </source>
</evidence>
<evidence type="ECO:0000256" key="5">
    <source>
        <dbReference type="ARBA" id="ARBA00022989"/>
    </source>
</evidence>
<evidence type="ECO:0000256" key="6">
    <source>
        <dbReference type="ARBA" id="ARBA00023136"/>
    </source>
</evidence>
<feature type="transmembrane region" description="Helical" evidence="7">
    <location>
        <begin position="14"/>
        <end position="31"/>
    </location>
</feature>
<accession>A0A4Y8ZYY2</accession>
<dbReference type="EMBL" id="SPDV01000003">
    <property type="protein sequence ID" value="TFI59876.1"/>
    <property type="molecule type" value="Genomic_DNA"/>
</dbReference>
<dbReference type="InterPro" id="IPR049177">
    <property type="entry name" value="MgtC_SapB_SrpB_YhiD_N"/>
</dbReference>
<reference evidence="9 10" key="1">
    <citation type="submission" date="2019-03" db="EMBL/GenBank/DDBJ databases">
        <title>Genome sequence of Sphingomonas sp. 17J27-24.</title>
        <authorList>
            <person name="Kim M."/>
            <person name="Maeng S."/>
            <person name="Sathiyaraj S."/>
        </authorList>
    </citation>
    <scope>NUCLEOTIDE SEQUENCE [LARGE SCALE GENOMIC DNA]</scope>
    <source>
        <strain evidence="9 10">17J27-24</strain>
    </source>
</reference>
<name>A0A4Y8ZYY2_9SPHN</name>
<feature type="transmembrane region" description="Helical" evidence="7">
    <location>
        <begin position="110"/>
        <end position="142"/>
    </location>
</feature>
<gene>
    <name evidence="9" type="ORF">E2493_02860</name>
</gene>
<evidence type="ECO:0000256" key="1">
    <source>
        <dbReference type="ARBA" id="ARBA00004651"/>
    </source>
</evidence>
<organism evidence="9 10">
    <name type="scientific">Sphingomonas parva</name>
    <dbReference type="NCBI Taxonomy" id="2555898"/>
    <lineage>
        <taxon>Bacteria</taxon>
        <taxon>Pseudomonadati</taxon>
        <taxon>Pseudomonadota</taxon>
        <taxon>Alphaproteobacteria</taxon>
        <taxon>Sphingomonadales</taxon>
        <taxon>Sphingomonadaceae</taxon>
        <taxon>Sphingomonas</taxon>
    </lineage>
</organism>
<keyword evidence="6 7" id="KW-0472">Membrane</keyword>
<dbReference type="PANTHER" id="PTHR33778">
    <property type="entry name" value="PROTEIN MGTC"/>
    <property type="match status" value="1"/>
</dbReference>
<keyword evidence="3" id="KW-1003">Cell membrane</keyword>
<comment type="subcellular location">
    <subcellularLocation>
        <location evidence="7">Cell inner membrane</location>
        <topology evidence="7">Multi-pass membrane protein</topology>
    </subcellularLocation>
    <subcellularLocation>
        <location evidence="1">Cell membrane</location>
        <topology evidence="1">Multi-pass membrane protein</topology>
    </subcellularLocation>
</comment>
<feature type="domain" description="MgtC/SapB/SrpB/YhiD N-terminal" evidence="8">
    <location>
        <begin position="18"/>
        <end position="144"/>
    </location>
</feature>
<dbReference type="Proteomes" id="UP000298213">
    <property type="component" value="Unassembled WGS sequence"/>
</dbReference>
<evidence type="ECO:0000256" key="3">
    <source>
        <dbReference type="ARBA" id="ARBA00022475"/>
    </source>
</evidence>
<dbReference type="InterPro" id="IPR003416">
    <property type="entry name" value="MgtC/SapB/SrpB/YhiD_fam"/>
</dbReference>
<dbReference type="PANTHER" id="PTHR33778:SF1">
    <property type="entry name" value="MAGNESIUM TRANSPORTER YHID-RELATED"/>
    <property type="match status" value="1"/>
</dbReference>
<evidence type="ECO:0000313" key="9">
    <source>
        <dbReference type="EMBL" id="TFI59876.1"/>
    </source>
</evidence>
<dbReference type="GO" id="GO:0005886">
    <property type="term" value="C:plasma membrane"/>
    <property type="evidence" value="ECO:0007669"/>
    <property type="project" value="UniProtKB-SubCell"/>
</dbReference>
<evidence type="ECO:0000256" key="2">
    <source>
        <dbReference type="ARBA" id="ARBA00009298"/>
    </source>
</evidence>
<keyword evidence="10" id="KW-1185">Reference proteome</keyword>
<protein>
    <recommendedName>
        <fullName evidence="7">Protein MgtC</fullName>
    </recommendedName>
</protein>
<feature type="transmembrane region" description="Helical" evidence="7">
    <location>
        <begin position="81"/>
        <end position="98"/>
    </location>
</feature>
<dbReference type="OrthoDB" id="9811198at2"/>
<sequence>MLTKALAVTSFEDILLRLGCATVVGLLLGLDREIRGVSAGLRTHALVGLSAAAITLSALVLHDTLDADGQTRTDPLRVVQGLAQAIGFIAAGLIFVSRDQVRNVTSAANIWLTTAVGIAAGAGQFAIVLATTVFGIVIVTVVRLGERYLPRVDADAD</sequence>